<dbReference type="Gene3D" id="1.25.40.20">
    <property type="entry name" value="Ankyrin repeat-containing domain"/>
    <property type="match status" value="3"/>
</dbReference>
<comment type="caution">
    <text evidence="5">The sequence shown here is derived from an EMBL/GenBank/DDBJ whole genome shotgun (WGS) entry which is preliminary data.</text>
</comment>
<reference evidence="5 6" key="1">
    <citation type="journal article" date="2019" name="Commun. Biol.">
        <title>The bagworm genome reveals a unique fibroin gene that provides high tensile strength.</title>
        <authorList>
            <person name="Kono N."/>
            <person name="Nakamura H."/>
            <person name="Ohtoshi R."/>
            <person name="Tomita M."/>
            <person name="Numata K."/>
            <person name="Arakawa K."/>
        </authorList>
    </citation>
    <scope>NUCLEOTIDE SEQUENCE [LARGE SCALE GENOMIC DNA]</scope>
</reference>
<evidence type="ECO:0000313" key="6">
    <source>
        <dbReference type="Proteomes" id="UP000299102"/>
    </source>
</evidence>
<feature type="repeat" description="ANK" evidence="4">
    <location>
        <begin position="176"/>
        <end position="208"/>
    </location>
</feature>
<feature type="repeat" description="ANK" evidence="4">
    <location>
        <begin position="209"/>
        <end position="241"/>
    </location>
</feature>
<dbReference type="GO" id="GO:0016567">
    <property type="term" value="P:protein ubiquitination"/>
    <property type="evidence" value="ECO:0007669"/>
    <property type="project" value="TreeGrafter"/>
</dbReference>
<accession>A0A4C1WCV7</accession>
<keyword evidence="2" id="KW-0677">Repeat</keyword>
<dbReference type="PROSITE" id="PS50088">
    <property type="entry name" value="ANK_REPEAT"/>
    <property type="match status" value="4"/>
</dbReference>
<gene>
    <name evidence="5" type="primary">ASB3</name>
    <name evidence="5" type="ORF">EVAR_88191_1</name>
</gene>
<feature type="repeat" description="ANK" evidence="4">
    <location>
        <begin position="143"/>
        <end position="175"/>
    </location>
</feature>
<dbReference type="PROSITE" id="PS50297">
    <property type="entry name" value="ANK_REP_REGION"/>
    <property type="match status" value="3"/>
</dbReference>
<evidence type="ECO:0000256" key="3">
    <source>
        <dbReference type="ARBA" id="ARBA00023043"/>
    </source>
</evidence>
<organism evidence="5 6">
    <name type="scientific">Eumeta variegata</name>
    <name type="common">Bagworm moth</name>
    <name type="synonym">Eumeta japonica</name>
    <dbReference type="NCBI Taxonomy" id="151549"/>
    <lineage>
        <taxon>Eukaryota</taxon>
        <taxon>Metazoa</taxon>
        <taxon>Ecdysozoa</taxon>
        <taxon>Arthropoda</taxon>
        <taxon>Hexapoda</taxon>
        <taxon>Insecta</taxon>
        <taxon>Pterygota</taxon>
        <taxon>Neoptera</taxon>
        <taxon>Endopterygota</taxon>
        <taxon>Lepidoptera</taxon>
        <taxon>Glossata</taxon>
        <taxon>Ditrysia</taxon>
        <taxon>Tineoidea</taxon>
        <taxon>Psychidae</taxon>
        <taxon>Oiketicinae</taxon>
        <taxon>Eumeta</taxon>
    </lineage>
</organism>
<proteinExistence type="inferred from homology"/>
<dbReference type="InterPro" id="IPR051573">
    <property type="entry name" value="Ankyrin-SOCS_box_domain"/>
</dbReference>
<evidence type="ECO:0000256" key="1">
    <source>
        <dbReference type="ARBA" id="ARBA00005949"/>
    </source>
</evidence>
<sequence length="369" mass="40984">MDFSAFNPLSSNSLSLAARINDVAKVKRLLKKQNPDLTDNRGWTCLHEAAANDSYESLELIIKHPNIRVTDETFEGHTALYLACIKRASIRTIKLLLETVDEIANIVSIEMVSPLHIASGQGRIDVIQMLLDYGAYVDVQDFDGDTPLHDAAFKSRSEVVNLLLHAGAQPEKRNEKGYTPLHLACFAGCIEAVIELFPFVTDVDLQAGNGETALMLATQRGSQTIVEYLIQNKADPHITNVDGDLPLNIALVHGHSDIFRILLSLTNKEKIKKDMIIVACKPYYFNMDIITTLLESDLGPDFFNIEEILYVKFEKIDGIMASVATGAHTLHELLPYTLACEPMQILKFLHDLNLLDRISVDVSVVGVDI</sequence>
<dbReference type="SMART" id="SM00248">
    <property type="entry name" value="ANK"/>
    <property type="match status" value="8"/>
</dbReference>
<evidence type="ECO:0000256" key="4">
    <source>
        <dbReference type="PROSITE-ProRule" id="PRU00023"/>
    </source>
</evidence>
<dbReference type="PANTHER" id="PTHR24136">
    <property type="entry name" value="SOWAH (DROSOPHILA) HOMOLOG"/>
    <property type="match status" value="1"/>
</dbReference>
<dbReference type="OrthoDB" id="5406014at2759"/>
<dbReference type="InterPro" id="IPR036770">
    <property type="entry name" value="Ankyrin_rpt-contain_sf"/>
</dbReference>
<evidence type="ECO:0000313" key="5">
    <source>
        <dbReference type="EMBL" id="GBP48730.1"/>
    </source>
</evidence>
<dbReference type="STRING" id="151549.A0A4C1WCV7"/>
<dbReference type="Pfam" id="PF12796">
    <property type="entry name" value="Ank_2"/>
    <property type="match status" value="3"/>
</dbReference>
<dbReference type="AlphaFoldDB" id="A0A4C1WCV7"/>
<dbReference type="InterPro" id="IPR002110">
    <property type="entry name" value="Ankyrin_rpt"/>
</dbReference>
<protein>
    <submittedName>
        <fullName evidence="5">Ankyrin repeat and SOCS box protein 3</fullName>
    </submittedName>
</protein>
<dbReference type="PANTHER" id="PTHR24136:SF15">
    <property type="entry name" value="ANK_REP_REGION DOMAIN-CONTAINING PROTEIN"/>
    <property type="match status" value="1"/>
</dbReference>
<keyword evidence="3 4" id="KW-0040">ANK repeat</keyword>
<evidence type="ECO:0000256" key="2">
    <source>
        <dbReference type="ARBA" id="ARBA00022737"/>
    </source>
</evidence>
<comment type="similarity">
    <text evidence="1">Belongs to the ankyrin SOCS box (ASB) family.</text>
</comment>
<dbReference type="GO" id="GO:0045732">
    <property type="term" value="P:positive regulation of protein catabolic process"/>
    <property type="evidence" value="ECO:0007669"/>
    <property type="project" value="TreeGrafter"/>
</dbReference>
<keyword evidence="6" id="KW-1185">Reference proteome</keyword>
<name>A0A4C1WCV7_EUMVA</name>
<dbReference type="EMBL" id="BGZK01000529">
    <property type="protein sequence ID" value="GBP48730.1"/>
    <property type="molecule type" value="Genomic_DNA"/>
</dbReference>
<feature type="repeat" description="ANK" evidence="4">
    <location>
        <begin position="110"/>
        <end position="142"/>
    </location>
</feature>
<dbReference type="Proteomes" id="UP000299102">
    <property type="component" value="Unassembled WGS sequence"/>
</dbReference>
<dbReference type="SUPFAM" id="SSF48403">
    <property type="entry name" value="Ankyrin repeat"/>
    <property type="match status" value="1"/>
</dbReference>